<feature type="transmembrane region" description="Helical" evidence="1">
    <location>
        <begin position="6"/>
        <end position="24"/>
    </location>
</feature>
<sequence>MDASWSIVVDFTLLSLFLGIATYLKRRVHFLQRFIIPTSMVAGFIGLILGPEVLNIVDLDIQRLGNIVYHLMAIGFIALALKDRNREKNKEVTKTGAYIVSTYLIQGIVGLGVSLILVNTLYPDLFPPFGLLLPLGYGQGPGQAYSIGTQWEQLGFSNGGNIGLSVATLGFLWACIIGILLINFLTHKKKAYKILEPKTTEPKKIYEESEQGDIPLSGSIDRISIQLFLIGIVYLATYLTLRGLSIVLNPLGNFGQTLSQLLWGFHFIIGTIYAILLRVIFDFQKKRGKMTHNYPNNYLLQRISGGAFDFMITASISAISIYTLKEYIVPILLITSLGGLVTVLYTIFLCKKIFKKHILEYIVALYGMLTGTISTGLALLKEVDPNFETPVAENLVLGSAIGLFLGLPLMLILNIPVFAYVSNQPQMYAYTFLAFIGYLSVLYIFVLRRK</sequence>
<feature type="transmembrane region" description="Helical" evidence="1">
    <location>
        <begin position="328"/>
        <end position="349"/>
    </location>
</feature>
<dbReference type="PANTHER" id="PTHR36178:SF1">
    <property type="entry name" value="SODIUM_GLUTAMATE SYMPORTER"/>
    <property type="match status" value="1"/>
</dbReference>
<keyword evidence="3" id="KW-1185">Reference proteome</keyword>
<evidence type="ECO:0000256" key="1">
    <source>
        <dbReference type="SAM" id="Phobius"/>
    </source>
</evidence>
<dbReference type="eggNOG" id="COG0786">
    <property type="taxonomic scope" value="Bacteria"/>
</dbReference>
<keyword evidence="1" id="KW-1133">Transmembrane helix</keyword>
<dbReference type="Pfam" id="PF03616">
    <property type="entry name" value="Glt_symporter"/>
    <property type="match status" value="1"/>
</dbReference>
<feature type="transmembrane region" description="Helical" evidence="1">
    <location>
        <begin position="162"/>
        <end position="185"/>
    </location>
</feature>
<feature type="transmembrane region" description="Helical" evidence="1">
    <location>
        <begin position="302"/>
        <end position="322"/>
    </location>
</feature>
<gene>
    <name evidence="2" type="ORF">L21TH_1183</name>
</gene>
<evidence type="ECO:0000313" key="3">
    <source>
        <dbReference type="Proteomes" id="UP000013378"/>
    </source>
</evidence>
<dbReference type="AlphaFoldDB" id="R1CPX2"/>
<dbReference type="PATRIC" id="fig|1304284.3.peg.1156"/>
<proteinExistence type="predicted"/>
<feature type="transmembrane region" description="Helical" evidence="1">
    <location>
        <begin position="223"/>
        <end position="241"/>
    </location>
</feature>
<keyword evidence="1" id="KW-0472">Membrane</keyword>
<reference evidence="2 3" key="1">
    <citation type="journal article" date="2015" name="Geomicrobiol. J.">
        <title>Caldisalinibacter kiritimatiensis gen. nov., sp. nov., a moderately thermohalophilic thiosulfate-reducing bacterium from a hypersaline microbial mat.</title>
        <authorList>
            <person name="Ben Hania W."/>
            <person name="Joseph M."/>
            <person name="Fiebig A."/>
            <person name="Bunk B."/>
            <person name="Klenk H.-P."/>
            <person name="Fardeau M.-L."/>
            <person name="Spring S."/>
        </authorList>
    </citation>
    <scope>NUCLEOTIDE SEQUENCE [LARGE SCALE GENOMIC DNA]</scope>
    <source>
        <strain evidence="2 3">L21-TH-D2</strain>
    </source>
</reference>
<dbReference type="OrthoDB" id="9801557at2"/>
<dbReference type="GO" id="GO:0016020">
    <property type="term" value="C:membrane"/>
    <property type="evidence" value="ECO:0007669"/>
    <property type="project" value="InterPro"/>
</dbReference>
<name>R1CPX2_9FIRM</name>
<protein>
    <recommendedName>
        <fullName evidence="4">Sodium/glutamate symporter</fullName>
    </recommendedName>
</protein>
<feature type="transmembrane region" description="Helical" evidence="1">
    <location>
        <begin position="102"/>
        <end position="122"/>
    </location>
</feature>
<accession>R1CPX2</accession>
<dbReference type="PANTHER" id="PTHR36178">
    <property type="entry name" value="SLR0625 PROTEIN"/>
    <property type="match status" value="1"/>
</dbReference>
<dbReference type="InterPro" id="IPR004445">
    <property type="entry name" value="GltS"/>
</dbReference>
<evidence type="ECO:0000313" key="2">
    <source>
        <dbReference type="EMBL" id="EOD00731.1"/>
    </source>
</evidence>
<dbReference type="EMBL" id="ARZA01000125">
    <property type="protein sequence ID" value="EOD00731.1"/>
    <property type="molecule type" value="Genomic_DNA"/>
</dbReference>
<evidence type="ECO:0008006" key="4">
    <source>
        <dbReference type="Google" id="ProtNLM"/>
    </source>
</evidence>
<dbReference type="Proteomes" id="UP000013378">
    <property type="component" value="Unassembled WGS sequence"/>
</dbReference>
<feature type="transmembrane region" description="Helical" evidence="1">
    <location>
        <begin position="61"/>
        <end position="81"/>
    </location>
</feature>
<feature type="transmembrane region" description="Helical" evidence="1">
    <location>
        <begin position="31"/>
        <end position="49"/>
    </location>
</feature>
<feature type="transmembrane region" description="Helical" evidence="1">
    <location>
        <begin position="400"/>
        <end position="421"/>
    </location>
</feature>
<feature type="transmembrane region" description="Helical" evidence="1">
    <location>
        <begin position="428"/>
        <end position="446"/>
    </location>
</feature>
<organism evidence="2 3">
    <name type="scientific">Caldisalinibacter kiritimatiensis</name>
    <dbReference type="NCBI Taxonomy" id="1304284"/>
    <lineage>
        <taxon>Bacteria</taxon>
        <taxon>Bacillati</taxon>
        <taxon>Bacillota</taxon>
        <taxon>Tissierellia</taxon>
        <taxon>Tissierellales</taxon>
        <taxon>Thermohalobacteraceae</taxon>
        <taxon>Caldisalinibacter</taxon>
    </lineage>
</organism>
<dbReference type="RefSeq" id="WP_006311772.1">
    <property type="nucleotide sequence ID" value="NZ_ARZA01000125.1"/>
</dbReference>
<keyword evidence="1" id="KW-0812">Transmembrane</keyword>
<feature type="transmembrane region" description="Helical" evidence="1">
    <location>
        <begin position="361"/>
        <end position="380"/>
    </location>
</feature>
<feature type="transmembrane region" description="Helical" evidence="1">
    <location>
        <begin position="261"/>
        <end position="281"/>
    </location>
</feature>
<dbReference type="STRING" id="1304284.L21TH_1183"/>
<dbReference type="GO" id="GO:0015813">
    <property type="term" value="P:L-glutamate transmembrane transport"/>
    <property type="evidence" value="ECO:0007669"/>
    <property type="project" value="InterPro"/>
</dbReference>
<dbReference type="GO" id="GO:0015501">
    <property type="term" value="F:glutamate:sodium symporter activity"/>
    <property type="evidence" value="ECO:0007669"/>
    <property type="project" value="InterPro"/>
</dbReference>
<comment type="caution">
    <text evidence="2">The sequence shown here is derived from an EMBL/GenBank/DDBJ whole genome shotgun (WGS) entry which is preliminary data.</text>
</comment>